<evidence type="ECO:0008006" key="4">
    <source>
        <dbReference type="Google" id="ProtNLM"/>
    </source>
</evidence>
<evidence type="ECO:0000256" key="1">
    <source>
        <dbReference type="SAM" id="SignalP"/>
    </source>
</evidence>
<dbReference type="AlphaFoldDB" id="A0A917JG19"/>
<sequence length="381" mass="39339">MKKTNLSAVILLASLTLAACSPDAPKTGDSATIESTQVQTEASESQAVTETNITIATGKDTSTEIPAEGTLVMRQLYTAPHGTKSFAAVNVLMNGDKIVDARLDEFQYLAPGDFTGVPNSDGGFGEAFPTDTILASKEQNDAAYSAMMAEKAGATQTWQQSITAITDFTKGKTVAELEDTVKALEGLSEGESPADVISGATFTDSLGYLQSIIDAATEGAVSIGAKTSATDFKTAQLLGAPHGDKSFAMTTVALEGDKVAAVFVDEFQYVDAAAFGGVPNSDSDFGQGVADGLVLASKIANDEAYSAMMAEKGGSTNAYAANMKAIQDFTIGKTIAELEATIGELDALGEEDSPADVISGATFSDSKGYLQAIIDTAKEAK</sequence>
<protein>
    <recommendedName>
        <fullName evidence="4">Peptidoglycan-binding protein</fullName>
    </recommendedName>
</protein>
<organism evidence="2 3">
    <name type="scientific">Enterococcus alcedinis</name>
    <dbReference type="NCBI Taxonomy" id="1274384"/>
    <lineage>
        <taxon>Bacteria</taxon>
        <taxon>Bacillati</taxon>
        <taxon>Bacillota</taxon>
        <taxon>Bacilli</taxon>
        <taxon>Lactobacillales</taxon>
        <taxon>Enterococcaceae</taxon>
        <taxon>Enterococcus</taxon>
    </lineage>
</organism>
<dbReference type="Gene3D" id="3.90.1010.20">
    <property type="match status" value="2"/>
</dbReference>
<reference evidence="2" key="2">
    <citation type="submission" date="2020-09" db="EMBL/GenBank/DDBJ databases">
        <authorList>
            <person name="Sun Q."/>
            <person name="Sedlacek I."/>
        </authorList>
    </citation>
    <scope>NUCLEOTIDE SEQUENCE</scope>
    <source>
        <strain evidence="2">CCM 8433</strain>
    </source>
</reference>
<dbReference type="PROSITE" id="PS51257">
    <property type="entry name" value="PROKAR_LIPOPROTEIN"/>
    <property type="match status" value="1"/>
</dbReference>
<gene>
    <name evidence="2" type="ORF">GCM10011482_07990</name>
</gene>
<comment type="caution">
    <text evidence="2">The sequence shown here is derived from an EMBL/GenBank/DDBJ whole genome shotgun (WGS) entry which is preliminary data.</text>
</comment>
<keyword evidence="1" id="KW-0732">Signal</keyword>
<evidence type="ECO:0000313" key="3">
    <source>
        <dbReference type="Proteomes" id="UP000622610"/>
    </source>
</evidence>
<name>A0A917JG19_9ENTE</name>
<dbReference type="Proteomes" id="UP000622610">
    <property type="component" value="Unassembled WGS sequence"/>
</dbReference>
<proteinExistence type="predicted"/>
<feature type="chain" id="PRO_5039270991" description="Peptidoglycan-binding protein" evidence="1">
    <location>
        <begin position="19"/>
        <end position="381"/>
    </location>
</feature>
<feature type="signal peptide" evidence="1">
    <location>
        <begin position="1"/>
        <end position="18"/>
    </location>
</feature>
<accession>A0A917JG19</accession>
<dbReference type="RefSeq" id="WP_188366983.1">
    <property type="nucleotide sequence ID" value="NZ_BMDT01000002.1"/>
</dbReference>
<keyword evidence="3" id="KW-1185">Reference proteome</keyword>
<reference evidence="2" key="1">
    <citation type="journal article" date="2014" name="Int. J. Syst. Evol. Microbiol.">
        <title>Complete genome sequence of Corynebacterium casei LMG S-19264T (=DSM 44701T), isolated from a smear-ripened cheese.</title>
        <authorList>
            <consortium name="US DOE Joint Genome Institute (JGI-PGF)"/>
            <person name="Walter F."/>
            <person name="Albersmeier A."/>
            <person name="Kalinowski J."/>
            <person name="Ruckert C."/>
        </authorList>
    </citation>
    <scope>NUCLEOTIDE SEQUENCE</scope>
    <source>
        <strain evidence="2">CCM 8433</strain>
    </source>
</reference>
<dbReference type="EMBL" id="BMDT01000002">
    <property type="protein sequence ID" value="GGI65145.1"/>
    <property type="molecule type" value="Genomic_DNA"/>
</dbReference>
<evidence type="ECO:0000313" key="2">
    <source>
        <dbReference type="EMBL" id="GGI65145.1"/>
    </source>
</evidence>